<dbReference type="EMBL" id="CM042027">
    <property type="protein sequence ID" value="KAI3802032.1"/>
    <property type="molecule type" value="Genomic_DNA"/>
</dbReference>
<organism evidence="1 2">
    <name type="scientific">Smallanthus sonchifolius</name>
    <dbReference type="NCBI Taxonomy" id="185202"/>
    <lineage>
        <taxon>Eukaryota</taxon>
        <taxon>Viridiplantae</taxon>
        <taxon>Streptophyta</taxon>
        <taxon>Embryophyta</taxon>
        <taxon>Tracheophyta</taxon>
        <taxon>Spermatophyta</taxon>
        <taxon>Magnoliopsida</taxon>
        <taxon>eudicotyledons</taxon>
        <taxon>Gunneridae</taxon>
        <taxon>Pentapetalae</taxon>
        <taxon>asterids</taxon>
        <taxon>campanulids</taxon>
        <taxon>Asterales</taxon>
        <taxon>Asteraceae</taxon>
        <taxon>Asteroideae</taxon>
        <taxon>Heliantheae alliance</taxon>
        <taxon>Millerieae</taxon>
        <taxon>Smallanthus</taxon>
    </lineage>
</organism>
<protein>
    <submittedName>
        <fullName evidence="1">Uncharacterized protein</fullName>
    </submittedName>
</protein>
<keyword evidence="2" id="KW-1185">Reference proteome</keyword>
<sequence>MDREVLRENSTRAKMDTSDDVAEGILTRVALLEAQMEAAHWQGDAPDSDSEEEIPADDEELVEEEDALSYISSEENDA</sequence>
<proteinExistence type="predicted"/>
<reference evidence="2" key="1">
    <citation type="journal article" date="2022" name="Mol. Ecol. Resour.">
        <title>The genomes of chicory, endive, great burdock and yacon provide insights into Asteraceae palaeo-polyploidization history and plant inulin production.</title>
        <authorList>
            <person name="Fan W."/>
            <person name="Wang S."/>
            <person name="Wang H."/>
            <person name="Wang A."/>
            <person name="Jiang F."/>
            <person name="Liu H."/>
            <person name="Zhao H."/>
            <person name="Xu D."/>
            <person name="Zhang Y."/>
        </authorList>
    </citation>
    <scope>NUCLEOTIDE SEQUENCE [LARGE SCALE GENOMIC DNA]</scope>
    <source>
        <strain evidence="2">cv. Yunnan</strain>
    </source>
</reference>
<reference evidence="1 2" key="2">
    <citation type="journal article" date="2022" name="Mol. Ecol. Resour.">
        <title>The genomes of chicory, endive, great burdock and yacon provide insights into Asteraceae paleo-polyploidization history and plant inulin production.</title>
        <authorList>
            <person name="Fan W."/>
            <person name="Wang S."/>
            <person name="Wang H."/>
            <person name="Wang A."/>
            <person name="Jiang F."/>
            <person name="Liu H."/>
            <person name="Zhao H."/>
            <person name="Xu D."/>
            <person name="Zhang Y."/>
        </authorList>
    </citation>
    <scope>NUCLEOTIDE SEQUENCE [LARGE SCALE GENOMIC DNA]</scope>
    <source>
        <strain evidence="2">cv. Yunnan</strain>
        <tissue evidence="1">Leaves</tissue>
    </source>
</reference>
<accession>A0ACB9I4P4</accession>
<gene>
    <name evidence="1" type="ORF">L1987_30155</name>
</gene>
<dbReference type="Proteomes" id="UP001056120">
    <property type="component" value="Linkage Group LG10"/>
</dbReference>
<evidence type="ECO:0000313" key="2">
    <source>
        <dbReference type="Proteomes" id="UP001056120"/>
    </source>
</evidence>
<name>A0ACB9I4P4_9ASTR</name>
<comment type="caution">
    <text evidence="1">The sequence shown here is derived from an EMBL/GenBank/DDBJ whole genome shotgun (WGS) entry which is preliminary data.</text>
</comment>
<evidence type="ECO:0000313" key="1">
    <source>
        <dbReference type="EMBL" id="KAI3802032.1"/>
    </source>
</evidence>